<gene>
    <name evidence="2" type="ORF">DES53_11062</name>
</gene>
<sequence length="217" mass="22589">MSGGGGTSKSVGTGRGGTFGLLKEMIALLATAVALGLVYNSASPLGIRVPGTIVVEPIFPEEGTPLSALPATETDPSIHHETIQALVVPDAIAGVHSGIEALPAAVTWREVKPLLASGKIILVDVRDTQAYALGHIPGAVSLPMDQGQEKMSAFLSRYPQGTPLVVYCASVRCQSANAQARVLTREHGYANVREMPGGYAEWRTSEPQAEPAVAPTP</sequence>
<dbReference type="InterPro" id="IPR050229">
    <property type="entry name" value="GlpE_sulfurtransferase"/>
</dbReference>
<evidence type="ECO:0000259" key="1">
    <source>
        <dbReference type="PROSITE" id="PS50206"/>
    </source>
</evidence>
<dbReference type="AlphaFoldDB" id="A0A366HBA3"/>
<dbReference type="OrthoDB" id="9802991at2"/>
<dbReference type="InterPro" id="IPR001307">
    <property type="entry name" value="Thiosulphate_STrfase_CS"/>
</dbReference>
<dbReference type="SMART" id="SM00450">
    <property type="entry name" value="RHOD"/>
    <property type="match status" value="1"/>
</dbReference>
<name>A0A366HBA3_9BACT</name>
<dbReference type="PANTHER" id="PTHR43031:SF1">
    <property type="entry name" value="PYRIDINE NUCLEOTIDE-DISULPHIDE OXIDOREDUCTASE"/>
    <property type="match status" value="1"/>
</dbReference>
<dbReference type="GO" id="GO:0004792">
    <property type="term" value="F:thiosulfate-cyanide sulfurtransferase activity"/>
    <property type="evidence" value="ECO:0007669"/>
    <property type="project" value="InterPro"/>
</dbReference>
<comment type="caution">
    <text evidence="2">The sequence shown here is derived from an EMBL/GenBank/DDBJ whole genome shotgun (WGS) entry which is preliminary data.</text>
</comment>
<dbReference type="CDD" id="cd00158">
    <property type="entry name" value="RHOD"/>
    <property type="match status" value="1"/>
</dbReference>
<evidence type="ECO:0000313" key="2">
    <source>
        <dbReference type="EMBL" id="RBP39038.1"/>
    </source>
</evidence>
<dbReference type="PANTHER" id="PTHR43031">
    <property type="entry name" value="FAD-DEPENDENT OXIDOREDUCTASE"/>
    <property type="match status" value="1"/>
</dbReference>
<organism evidence="2 3">
    <name type="scientific">Roseimicrobium gellanilyticum</name>
    <dbReference type="NCBI Taxonomy" id="748857"/>
    <lineage>
        <taxon>Bacteria</taxon>
        <taxon>Pseudomonadati</taxon>
        <taxon>Verrucomicrobiota</taxon>
        <taxon>Verrucomicrobiia</taxon>
        <taxon>Verrucomicrobiales</taxon>
        <taxon>Verrucomicrobiaceae</taxon>
        <taxon>Roseimicrobium</taxon>
    </lineage>
</organism>
<keyword evidence="2" id="KW-0808">Transferase</keyword>
<evidence type="ECO:0000313" key="3">
    <source>
        <dbReference type="Proteomes" id="UP000253426"/>
    </source>
</evidence>
<dbReference type="PROSITE" id="PS00380">
    <property type="entry name" value="RHODANESE_1"/>
    <property type="match status" value="1"/>
</dbReference>
<keyword evidence="3" id="KW-1185">Reference proteome</keyword>
<reference evidence="2 3" key="1">
    <citation type="submission" date="2018-06" db="EMBL/GenBank/DDBJ databases">
        <title>Genomic Encyclopedia of Type Strains, Phase IV (KMG-IV): sequencing the most valuable type-strain genomes for metagenomic binning, comparative biology and taxonomic classification.</title>
        <authorList>
            <person name="Goeker M."/>
        </authorList>
    </citation>
    <scope>NUCLEOTIDE SEQUENCE [LARGE SCALE GENOMIC DNA]</scope>
    <source>
        <strain evidence="2 3">DSM 25532</strain>
    </source>
</reference>
<feature type="domain" description="Rhodanese" evidence="1">
    <location>
        <begin position="116"/>
        <end position="211"/>
    </location>
</feature>
<dbReference type="SUPFAM" id="SSF52821">
    <property type="entry name" value="Rhodanese/Cell cycle control phosphatase"/>
    <property type="match status" value="1"/>
</dbReference>
<proteinExistence type="predicted"/>
<dbReference type="InterPro" id="IPR001763">
    <property type="entry name" value="Rhodanese-like_dom"/>
</dbReference>
<dbReference type="Pfam" id="PF00581">
    <property type="entry name" value="Rhodanese"/>
    <property type="match status" value="1"/>
</dbReference>
<dbReference type="Proteomes" id="UP000253426">
    <property type="component" value="Unassembled WGS sequence"/>
</dbReference>
<accession>A0A366HBA3</accession>
<dbReference type="InterPro" id="IPR036873">
    <property type="entry name" value="Rhodanese-like_dom_sf"/>
</dbReference>
<dbReference type="PROSITE" id="PS50206">
    <property type="entry name" value="RHODANESE_3"/>
    <property type="match status" value="1"/>
</dbReference>
<dbReference type="Gene3D" id="3.40.250.10">
    <property type="entry name" value="Rhodanese-like domain"/>
    <property type="match status" value="1"/>
</dbReference>
<protein>
    <submittedName>
        <fullName evidence="2">Rhodanese-related sulfurtransferase</fullName>
    </submittedName>
</protein>
<dbReference type="EMBL" id="QNRR01000010">
    <property type="protein sequence ID" value="RBP39038.1"/>
    <property type="molecule type" value="Genomic_DNA"/>
</dbReference>